<dbReference type="GO" id="GO:0003723">
    <property type="term" value="F:RNA binding"/>
    <property type="evidence" value="ECO:0007669"/>
    <property type="project" value="UniProtKB-UniRule"/>
</dbReference>
<dbReference type="NCBIfam" id="TIGR00264">
    <property type="entry name" value="archaeal-type nascent polypeptide-associated complex protein"/>
    <property type="match status" value="1"/>
</dbReference>
<proteinExistence type="inferred from homology"/>
<feature type="domain" description="Nascent polypeptide-associated complex subunit alpha-like UBA" evidence="5">
    <location>
        <begin position="85"/>
        <end position="118"/>
    </location>
</feature>
<accession>F2L1I7</accession>
<evidence type="ECO:0000256" key="3">
    <source>
        <dbReference type="HAMAP-Rule" id="MF_00814"/>
    </source>
</evidence>
<comment type="subunit">
    <text evidence="3">Homodimer. Interacts with the ribosome. Binds ribosomal RNA.</text>
</comment>
<keyword evidence="7" id="KW-1185">Reference proteome</keyword>
<dbReference type="Gene3D" id="2.20.70.30">
    <property type="entry name" value="Nascent polypeptide-associated complex domain"/>
    <property type="match status" value="1"/>
</dbReference>
<keyword evidence="1 3" id="KW-0813">Transport</keyword>
<dbReference type="SUPFAM" id="SSF46934">
    <property type="entry name" value="UBA-like"/>
    <property type="match status" value="1"/>
</dbReference>
<dbReference type="KEGG" id="tuz:TUZN_0157"/>
<name>F2L1I7_THEU7</name>
<comment type="function">
    <text evidence="3">Contacts the emerging nascent chain on the ribosome.</text>
</comment>
<evidence type="ECO:0000256" key="4">
    <source>
        <dbReference type="NCBIfam" id="TIGR00264"/>
    </source>
</evidence>
<evidence type="ECO:0000256" key="2">
    <source>
        <dbReference type="ARBA" id="ARBA00022927"/>
    </source>
</evidence>
<comment type="similarity">
    <text evidence="3">Belongs to the NAC-alpha family.</text>
</comment>
<dbReference type="InterPro" id="IPR044034">
    <property type="entry name" value="NAC-like_UBA"/>
</dbReference>
<sequence>MFSLNPRELERYLKRMGIKMEEVDAAYVEIGLRNGDVLRIEGPAVALLRLPNKILVYQVQAQESSVKTQKRQVQQQTAGGYTPTDEDISLVMEQTGATREEAEQALKETKGDLVQAVMLLMQRKKAGSQA</sequence>
<dbReference type="InterPro" id="IPR009060">
    <property type="entry name" value="UBA-like_sf"/>
</dbReference>
<dbReference type="GeneID" id="10359706"/>
<dbReference type="OrthoDB" id="53273at2157"/>
<evidence type="ECO:0000313" key="6">
    <source>
        <dbReference type="EMBL" id="AEA11657.1"/>
    </source>
</evidence>
<organism evidence="6 7">
    <name type="scientific">Thermoproteus uzoniensis (strain 768-20)</name>
    <dbReference type="NCBI Taxonomy" id="999630"/>
    <lineage>
        <taxon>Archaea</taxon>
        <taxon>Thermoproteota</taxon>
        <taxon>Thermoprotei</taxon>
        <taxon>Thermoproteales</taxon>
        <taxon>Thermoproteaceae</taxon>
        <taxon>Thermoproteus</taxon>
    </lineage>
</organism>
<dbReference type="InterPro" id="IPR038187">
    <property type="entry name" value="NAC_A/B_dom_sf"/>
</dbReference>
<keyword evidence="3" id="KW-0694">RNA-binding</keyword>
<dbReference type="Proteomes" id="UP000008138">
    <property type="component" value="Chromosome"/>
</dbReference>
<dbReference type="RefSeq" id="WP_013678993.1">
    <property type="nucleotide sequence ID" value="NC_015315.1"/>
</dbReference>
<dbReference type="AlphaFoldDB" id="F2L1I7"/>
<dbReference type="EMBL" id="CP002590">
    <property type="protein sequence ID" value="AEA11657.1"/>
    <property type="molecule type" value="Genomic_DNA"/>
</dbReference>
<dbReference type="STRING" id="999630.TUZN_0157"/>
<keyword evidence="2 3" id="KW-0653">Protein transport</keyword>
<gene>
    <name evidence="3" type="primary">nac</name>
    <name evidence="6" type="ordered locus">TUZN_0157</name>
</gene>
<dbReference type="HOGENOM" id="CLU_146475_0_0_2"/>
<evidence type="ECO:0000256" key="1">
    <source>
        <dbReference type="ARBA" id="ARBA00022448"/>
    </source>
</evidence>
<evidence type="ECO:0000313" key="7">
    <source>
        <dbReference type="Proteomes" id="UP000008138"/>
    </source>
</evidence>
<reference evidence="6 7" key="1">
    <citation type="journal article" date="2011" name="J. Bacteriol.">
        <title>Complete genome sequence of the thermoacidophilic crenarchaeon Thermoproteus uzoniensis 768-20.</title>
        <authorList>
            <person name="Mardanov A.V."/>
            <person name="Gumerov V.M."/>
            <person name="Beletsky A.V."/>
            <person name="Prokofeva M.I."/>
            <person name="Bonch-Osmolovskaya E.A."/>
            <person name="Ravin N.V."/>
            <person name="Skryabin K.G."/>
        </authorList>
    </citation>
    <scope>NUCLEOTIDE SEQUENCE [LARGE SCALE GENOMIC DNA]</scope>
    <source>
        <strain evidence="6 7">768-20</strain>
    </source>
</reference>
<dbReference type="HAMAP" id="MF_00814">
    <property type="entry name" value="NAC_arch"/>
    <property type="match status" value="1"/>
</dbReference>
<dbReference type="eggNOG" id="arCOG04061">
    <property type="taxonomic scope" value="Archaea"/>
</dbReference>
<dbReference type="Pfam" id="PF19026">
    <property type="entry name" value="UBA_HYPK"/>
    <property type="match status" value="1"/>
</dbReference>
<dbReference type="InterPro" id="IPR005231">
    <property type="entry name" value="NAC_arc"/>
</dbReference>
<protein>
    <recommendedName>
        <fullName evidence="3 4">Nascent polypeptide-associated complex protein</fullName>
    </recommendedName>
</protein>
<dbReference type="GO" id="GO:0015031">
    <property type="term" value="P:protein transport"/>
    <property type="evidence" value="ECO:0007669"/>
    <property type="project" value="UniProtKB-UniRule"/>
</dbReference>
<reference key="2">
    <citation type="submission" date="2011-03" db="EMBL/GenBank/DDBJ databases">
        <title>Complete genome sequence of the thermoacidophilic crenarchaeon Thermoproteus uzoniensis 768-20.</title>
        <authorList>
            <person name="Mardanov A.V."/>
            <person name="Gumerov V.M."/>
            <person name="Beletsky A.V."/>
            <person name="Prokofeva M.I."/>
            <person name="Bonch-Osmolovskaya E.A."/>
            <person name="Ravin N.V."/>
            <person name="Skryabin K.G."/>
        </authorList>
    </citation>
    <scope>NUCLEOTIDE SEQUENCE</scope>
    <source>
        <strain>768-20</strain>
    </source>
</reference>
<dbReference type="Gene3D" id="1.10.8.10">
    <property type="entry name" value="DNA helicase RuvA subunit, C-terminal domain"/>
    <property type="match status" value="1"/>
</dbReference>
<dbReference type="CDD" id="cd14359">
    <property type="entry name" value="UBA_AeNAC"/>
    <property type="match status" value="1"/>
</dbReference>
<evidence type="ECO:0000259" key="5">
    <source>
        <dbReference type="Pfam" id="PF19026"/>
    </source>
</evidence>